<evidence type="ECO:0000256" key="1">
    <source>
        <dbReference type="SAM" id="SignalP"/>
    </source>
</evidence>
<keyword evidence="3" id="KW-1185">Reference proteome</keyword>
<proteinExistence type="predicted"/>
<comment type="caution">
    <text evidence="2">The sequence shown here is derived from an EMBL/GenBank/DDBJ whole genome shotgun (WGS) entry which is preliminary data.</text>
</comment>
<reference evidence="3" key="1">
    <citation type="submission" date="2023-07" db="EMBL/GenBank/DDBJ databases">
        <title>30 novel species of actinomycetes from the DSMZ collection.</title>
        <authorList>
            <person name="Nouioui I."/>
        </authorList>
    </citation>
    <scope>NUCLEOTIDE SEQUENCE [LARGE SCALE GENOMIC DNA]</scope>
    <source>
        <strain evidence="3">DSM 44743</strain>
    </source>
</reference>
<evidence type="ECO:0000313" key="3">
    <source>
        <dbReference type="Proteomes" id="UP001183390"/>
    </source>
</evidence>
<organism evidence="2 3">
    <name type="scientific">Nocardiopsis lambiniae</name>
    <dbReference type="NCBI Taxonomy" id="3075539"/>
    <lineage>
        <taxon>Bacteria</taxon>
        <taxon>Bacillati</taxon>
        <taxon>Actinomycetota</taxon>
        <taxon>Actinomycetes</taxon>
        <taxon>Streptosporangiales</taxon>
        <taxon>Nocardiopsidaceae</taxon>
        <taxon>Nocardiopsis</taxon>
    </lineage>
</organism>
<dbReference type="Proteomes" id="UP001183390">
    <property type="component" value="Unassembled WGS sequence"/>
</dbReference>
<evidence type="ECO:0000313" key="2">
    <source>
        <dbReference type="EMBL" id="MDT0332101.1"/>
    </source>
</evidence>
<dbReference type="EMBL" id="JAVREP010000036">
    <property type="protein sequence ID" value="MDT0332101.1"/>
    <property type="molecule type" value="Genomic_DNA"/>
</dbReference>
<sequence length="119" mass="12675">MNTMVRRVGGAASALLLSAGIVLGSAPAAGAEVEAQVNRKSVSCSSPSGNKVNFSWDNGGLVTTTLYYNNHCNHDQRVTVNLKNAAFDRVCLVTKKKTKTNIRYNATSISSVTKGCPWL</sequence>
<feature type="chain" id="PRO_5045489070" description="Ig-like domain-containing protein" evidence="1">
    <location>
        <begin position="31"/>
        <end position="119"/>
    </location>
</feature>
<accession>A0ABU2MHC7</accession>
<evidence type="ECO:0008006" key="4">
    <source>
        <dbReference type="Google" id="ProtNLM"/>
    </source>
</evidence>
<dbReference type="RefSeq" id="WP_311514534.1">
    <property type="nucleotide sequence ID" value="NZ_JAVREP010000036.1"/>
</dbReference>
<protein>
    <recommendedName>
        <fullName evidence="4">Ig-like domain-containing protein</fullName>
    </recommendedName>
</protein>
<keyword evidence="1" id="KW-0732">Signal</keyword>
<feature type="signal peptide" evidence="1">
    <location>
        <begin position="1"/>
        <end position="30"/>
    </location>
</feature>
<name>A0ABU2MHC7_9ACTN</name>
<gene>
    <name evidence="2" type="ORF">RM479_27135</name>
</gene>